<proteinExistence type="predicted"/>
<evidence type="ECO:0000313" key="2">
    <source>
        <dbReference type="Proteomes" id="UP000502611"/>
    </source>
</evidence>
<protein>
    <recommendedName>
        <fullName evidence="3">AlgX/AlgJ SGNH hydrolase-like domain-containing protein</fullName>
    </recommendedName>
</protein>
<reference evidence="1 2" key="1">
    <citation type="submission" date="2020-04" db="EMBL/GenBank/DDBJ databases">
        <title>The Whole Genome Analysis of High salt-tolerant Sphingobium yanoikuyae YC-XJ2 with Aryl organophosphorus flame retardants (aryl-OPFRs)-degrading capacity and characteristics of Related phosphotriesterase.</title>
        <authorList>
            <person name="Li X."/>
        </authorList>
    </citation>
    <scope>NUCLEOTIDE SEQUENCE [LARGE SCALE GENOMIC DNA]</scope>
    <source>
        <strain evidence="1 2">YC-XJ2</strain>
    </source>
</reference>
<accession>A0A6M4GBC4</accession>
<evidence type="ECO:0008006" key="3">
    <source>
        <dbReference type="Google" id="ProtNLM"/>
    </source>
</evidence>
<evidence type="ECO:0000313" key="1">
    <source>
        <dbReference type="EMBL" id="QJR04529.1"/>
    </source>
</evidence>
<gene>
    <name evidence="1" type="ORF">HH800_21405</name>
</gene>
<sequence length="306" mass="35766">MSIFTDNRFDQNLFDHEIANLHDYEKNSLNSMRYGQSSADGSAIIGRDNHIFIQGGSNRWSQQITGNAVIADVDFDRTRRVIDSYTTECHNRDIDLSVIIIPEKDVIYPEHSPNCHDIILQDRTIHKIMNEYPSVHYPWENIIRHKHCGLTYHRLDSHYNTFGGFIVFNAVLDSLNISNVSWDDIYFAHREWQDDLSIKWFAKKFTRRTLLENYRETSIAQGNPLTGTHIKFESNMARNDDTIVVFGDSYSWNPDAGLSRFLLYRFKTVHFIWNRNINWSFVDRVKPKAIVVQSAERFLIGGLVRS</sequence>
<organism evidence="1 2">
    <name type="scientific">Sphingobium yanoikuyae</name>
    <name type="common">Sphingomonas yanoikuyae</name>
    <dbReference type="NCBI Taxonomy" id="13690"/>
    <lineage>
        <taxon>Bacteria</taxon>
        <taxon>Pseudomonadati</taxon>
        <taxon>Pseudomonadota</taxon>
        <taxon>Alphaproteobacteria</taxon>
        <taxon>Sphingomonadales</taxon>
        <taxon>Sphingomonadaceae</taxon>
        <taxon>Sphingobium</taxon>
    </lineage>
</organism>
<name>A0A6M4GBC4_SPHYA</name>
<dbReference type="EMBL" id="CP053021">
    <property type="protein sequence ID" value="QJR04529.1"/>
    <property type="molecule type" value="Genomic_DNA"/>
</dbReference>
<dbReference type="AlphaFoldDB" id="A0A6M4GBC4"/>
<dbReference type="Proteomes" id="UP000502611">
    <property type="component" value="Chromosome"/>
</dbReference>
<dbReference type="RefSeq" id="WP_169862268.1">
    <property type="nucleotide sequence ID" value="NZ_CP053021.1"/>
</dbReference>